<dbReference type="RefSeq" id="XP_021726010.1">
    <property type="nucleotide sequence ID" value="XM_021870318.1"/>
</dbReference>
<dbReference type="Pfam" id="PF06764">
    <property type="entry name" value="DUF1223"/>
    <property type="match status" value="1"/>
</dbReference>
<dbReference type="AlphaFoldDB" id="A0A803MH51"/>
<dbReference type="Proteomes" id="UP000596660">
    <property type="component" value="Unplaced"/>
</dbReference>
<feature type="region of interest" description="Disordered" evidence="1">
    <location>
        <begin position="12"/>
        <end position="36"/>
    </location>
</feature>
<dbReference type="InterPro" id="IPR036249">
    <property type="entry name" value="Thioredoxin-like_sf"/>
</dbReference>
<dbReference type="PANTHER" id="PTHR36057">
    <property type="match status" value="1"/>
</dbReference>
<dbReference type="KEGG" id="cqi:110693189"/>
<dbReference type="OrthoDB" id="938668at2759"/>
<dbReference type="SMR" id="A0A803MH51"/>
<reference evidence="2" key="2">
    <citation type="submission" date="2021-03" db="UniProtKB">
        <authorList>
            <consortium name="EnsemblPlants"/>
        </authorList>
    </citation>
    <scope>IDENTIFICATION</scope>
</reference>
<dbReference type="GeneID" id="110693189"/>
<protein>
    <submittedName>
        <fullName evidence="2">Uncharacterized protein</fullName>
    </submittedName>
</protein>
<reference evidence="2" key="1">
    <citation type="journal article" date="2017" name="Nature">
        <title>The genome of Chenopodium quinoa.</title>
        <authorList>
            <person name="Jarvis D.E."/>
            <person name="Ho Y.S."/>
            <person name="Lightfoot D.J."/>
            <person name="Schmoeckel S.M."/>
            <person name="Li B."/>
            <person name="Borm T.J.A."/>
            <person name="Ohyanagi H."/>
            <person name="Mineta K."/>
            <person name="Michell C.T."/>
            <person name="Saber N."/>
            <person name="Kharbatia N.M."/>
            <person name="Rupper R.R."/>
            <person name="Sharp A.R."/>
            <person name="Dally N."/>
            <person name="Boughton B.A."/>
            <person name="Woo Y.H."/>
            <person name="Gao G."/>
            <person name="Schijlen E.G.W.M."/>
            <person name="Guo X."/>
            <person name="Momin A.A."/>
            <person name="Negrao S."/>
            <person name="Al-Babili S."/>
            <person name="Gehring C."/>
            <person name="Roessner U."/>
            <person name="Jung C."/>
            <person name="Murphy K."/>
            <person name="Arold S.T."/>
            <person name="Gojobori T."/>
            <person name="van der Linden C.G."/>
            <person name="van Loo E.N."/>
            <person name="Jellen E.N."/>
            <person name="Maughan P.J."/>
            <person name="Tester M."/>
        </authorList>
    </citation>
    <scope>NUCLEOTIDE SEQUENCE [LARGE SCALE GENOMIC DNA]</scope>
    <source>
        <strain evidence="2">cv. PI 614886</strain>
    </source>
</reference>
<proteinExistence type="predicted"/>
<dbReference type="Gramene" id="AUR62029303-RA">
    <property type="protein sequence ID" value="AUR62029303-RA:cds"/>
    <property type="gene ID" value="AUR62029303"/>
</dbReference>
<dbReference type="SUPFAM" id="SSF52833">
    <property type="entry name" value="Thioredoxin-like"/>
    <property type="match status" value="1"/>
</dbReference>
<dbReference type="OMA" id="LPIDYWD"/>
<evidence type="ECO:0000256" key="1">
    <source>
        <dbReference type="SAM" id="MobiDB-lite"/>
    </source>
</evidence>
<evidence type="ECO:0000313" key="3">
    <source>
        <dbReference type="Proteomes" id="UP000596660"/>
    </source>
</evidence>
<accession>A0A803MH51</accession>
<organism evidence="2 3">
    <name type="scientific">Chenopodium quinoa</name>
    <name type="common">Quinoa</name>
    <dbReference type="NCBI Taxonomy" id="63459"/>
    <lineage>
        <taxon>Eukaryota</taxon>
        <taxon>Viridiplantae</taxon>
        <taxon>Streptophyta</taxon>
        <taxon>Embryophyta</taxon>
        <taxon>Tracheophyta</taxon>
        <taxon>Spermatophyta</taxon>
        <taxon>Magnoliopsida</taxon>
        <taxon>eudicotyledons</taxon>
        <taxon>Gunneridae</taxon>
        <taxon>Pentapetalae</taxon>
        <taxon>Caryophyllales</taxon>
        <taxon>Chenopodiaceae</taxon>
        <taxon>Chenopodioideae</taxon>
        <taxon>Atripliceae</taxon>
        <taxon>Chenopodium</taxon>
    </lineage>
</organism>
<evidence type="ECO:0000313" key="2">
    <source>
        <dbReference type="EnsemblPlants" id="AUR62029303-RA:cds"/>
    </source>
</evidence>
<dbReference type="EnsemblPlants" id="AUR62029303-RA">
    <property type="protein sequence ID" value="AUR62029303-RA:cds"/>
    <property type="gene ID" value="AUR62029303"/>
</dbReference>
<name>A0A803MH51_CHEQI</name>
<dbReference type="InterPro" id="IPR010634">
    <property type="entry name" value="DUF1223"/>
</dbReference>
<sequence length="273" mass="30149">MAPRLISCFGKSGRASKGGKNDVAATADEAAEEQRRGGDGPVLVELFLSQGCKVSPEAELLLSRLGRGDFNLGQPIIVLSFHVDYWDYMGWKDPYGSSQWTVRQKAYVESLQLDTMFTPQIVVQGGSQCVGNEENKLLSNIANAPRFPSPNFQATIKRPTPETLEVAFTGQIRMKIDNQGANIMVALYENGLITDCPKGENKGMVLSNDFVVRRLEKLCSLKDTSAKKNITGTINFALWEPFISHKCGMALFVQQNSSHHIFGSQKFDIPQDL</sequence>
<gene>
    <name evidence="2" type="primary">LOC110693189</name>
</gene>
<keyword evidence="3" id="KW-1185">Reference proteome</keyword>
<dbReference type="PANTHER" id="PTHR36057:SF1">
    <property type="entry name" value="LIPOPROTEIN LIPID ATTACHMENT SITE-LIKE PROTEIN, PUTATIVE (DUF1223)-RELATED"/>
    <property type="match status" value="1"/>
</dbReference>